<dbReference type="RefSeq" id="WP_096003580.1">
    <property type="nucleotide sequence ID" value="NZ_NTMR01000003.1"/>
</dbReference>
<evidence type="ECO:0000256" key="2">
    <source>
        <dbReference type="ARBA" id="ARBA00008038"/>
    </source>
</evidence>
<dbReference type="GO" id="GO:0005886">
    <property type="term" value="C:plasma membrane"/>
    <property type="evidence" value="ECO:0007669"/>
    <property type="project" value="UniProtKB-SubCell"/>
</dbReference>
<dbReference type="InterPro" id="IPR002898">
    <property type="entry name" value="MotA_ExbB_proton_chnl"/>
</dbReference>
<keyword evidence="3" id="KW-0813">Transport</keyword>
<evidence type="ECO:0000259" key="10">
    <source>
        <dbReference type="Pfam" id="PF01618"/>
    </source>
</evidence>
<keyword evidence="11" id="KW-0282">Flagellum</keyword>
<evidence type="ECO:0000256" key="6">
    <source>
        <dbReference type="ARBA" id="ARBA00022779"/>
    </source>
</evidence>
<keyword evidence="12" id="KW-1185">Reference proteome</keyword>
<evidence type="ECO:0000256" key="8">
    <source>
        <dbReference type="ARBA" id="ARBA00023136"/>
    </source>
</evidence>
<evidence type="ECO:0000256" key="3">
    <source>
        <dbReference type="ARBA" id="ARBA00022448"/>
    </source>
</evidence>
<dbReference type="PROSITE" id="PS01307">
    <property type="entry name" value="MOTA"/>
    <property type="match status" value="1"/>
</dbReference>
<gene>
    <name evidence="11" type="ORF">CNQ84_03810</name>
</gene>
<dbReference type="PANTHER" id="PTHR30433:SF2">
    <property type="entry name" value="MOTILITY PROTEIN A"/>
    <property type="match status" value="1"/>
</dbReference>
<reference evidence="11 12" key="1">
    <citation type="submission" date="2017-09" db="EMBL/GenBank/DDBJ databases">
        <title>Pseudomonas abyssi sp. nov. isolated from Abyssopelagic Water.</title>
        <authorList>
            <person name="Wei Y."/>
        </authorList>
    </citation>
    <scope>NUCLEOTIDE SEQUENCE [LARGE SCALE GENOMIC DNA]</scope>
    <source>
        <strain evidence="11 12">MT5</strain>
    </source>
</reference>
<protein>
    <submittedName>
        <fullName evidence="11">Flagellar motor protein PomA</fullName>
    </submittedName>
</protein>
<name>A0A2A3MM55_9PSED</name>
<dbReference type="GO" id="GO:0006935">
    <property type="term" value="P:chemotaxis"/>
    <property type="evidence" value="ECO:0007669"/>
    <property type="project" value="InterPro"/>
</dbReference>
<feature type="transmembrane region" description="Helical" evidence="9">
    <location>
        <begin position="178"/>
        <end position="201"/>
    </location>
</feature>
<evidence type="ECO:0000313" key="11">
    <source>
        <dbReference type="EMBL" id="PBK05634.1"/>
    </source>
</evidence>
<sequence>MDLATLIGLIGAIGIIAASILLGTGAQVFFNVPSLLIVIGGSLFVVLAKFNVSQFIGAIKVAGRAFRFKLPDTEASISELVELATLARKQGLLALEEKEISQPFLASGIQLLIDGHPQETVKAILEKERVLTLDRNRWGAKVFSALGDVGPAMGMIGTLIGLVQMLSNMEDPKSIGPAMAVALLTTLYGAMLATMICLPIADKLTLRMTEEARMQALWIDAILAIQEGTNPRVIEQLLRSYLPENKRDKAAAGEAQDA</sequence>
<dbReference type="AlphaFoldDB" id="A0A2A3MM55"/>
<evidence type="ECO:0000256" key="7">
    <source>
        <dbReference type="ARBA" id="ARBA00022989"/>
    </source>
</evidence>
<dbReference type="InterPro" id="IPR000540">
    <property type="entry name" value="Flag_MotA_CS"/>
</dbReference>
<dbReference type="PANTHER" id="PTHR30433">
    <property type="entry name" value="CHEMOTAXIS PROTEIN MOTA"/>
    <property type="match status" value="1"/>
</dbReference>
<evidence type="ECO:0000256" key="9">
    <source>
        <dbReference type="SAM" id="Phobius"/>
    </source>
</evidence>
<comment type="caution">
    <text evidence="11">The sequence shown here is derived from an EMBL/GenBank/DDBJ whole genome shotgun (WGS) entry which is preliminary data.</text>
</comment>
<feature type="transmembrane region" description="Helical" evidence="9">
    <location>
        <begin position="145"/>
        <end position="166"/>
    </location>
</feature>
<proteinExistence type="inferred from homology"/>
<dbReference type="GO" id="GO:0071978">
    <property type="term" value="P:bacterial-type flagellum-dependent swarming motility"/>
    <property type="evidence" value="ECO:0007669"/>
    <property type="project" value="InterPro"/>
</dbReference>
<keyword evidence="11" id="KW-0969">Cilium</keyword>
<feature type="transmembrane region" description="Helical" evidence="9">
    <location>
        <begin position="28"/>
        <end position="50"/>
    </location>
</feature>
<keyword evidence="6" id="KW-0283">Flagellar rotation</keyword>
<keyword evidence="7 9" id="KW-1133">Transmembrane helix</keyword>
<evidence type="ECO:0000256" key="1">
    <source>
        <dbReference type="ARBA" id="ARBA00004651"/>
    </source>
</evidence>
<evidence type="ECO:0000313" key="12">
    <source>
        <dbReference type="Proteomes" id="UP000242313"/>
    </source>
</evidence>
<keyword evidence="11" id="KW-0966">Cell projection</keyword>
<feature type="domain" description="MotA/TolQ/ExbB proton channel" evidence="10">
    <location>
        <begin position="97"/>
        <end position="212"/>
    </location>
</feature>
<comment type="subcellular location">
    <subcellularLocation>
        <location evidence="1">Cell membrane</location>
        <topology evidence="1">Multi-pass membrane protein</topology>
    </subcellularLocation>
</comment>
<keyword evidence="5 9" id="KW-0812">Transmembrane</keyword>
<evidence type="ECO:0000256" key="5">
    <source>
        <dbReference type="ARBA" id="ARBA00022692"/>
    </source>
</evidence>
<dbReference type="Proteomes" id="UP000242313">
    <property type="component" value="Unassembled WGS sequence"/>
</dbReference>
<comment type="similarity">
    <text evidence="2">Belongs to the MotA family.</text>
</comment>
<organism evidence="11 12">
    <name type="scientific">Pseudomonas abyssi</name>
    <dbReference type="NCBI Taxonomy" id="170540"/>
    <lineage>
        <taxon>Bacteria</taxon>
        <taxon>Pseudomonadati</taxon>
        <taxon>Pseudomonadota</taxon>
        <taxon>Gammaproteobacteria</taxon>
        <taxon>Pseudomonadales</taxon>
        <taxon>Pseudomonadaceae</taxon>
        <taxon>Pseudomonas</taxon>
    </lineage>
</organism>
<dbReference type="Pfam" id="PF01618">
    <property type="entry name" value="MotA_ExbB"/>
    <property type="match status" value="1"/>
</dbReference>
<dbReference type="InterPro" id="IPR047055">
    <property type="entry name" value="MotA-like"/>
</dbReference>
<keyword evidence="8 9" id="KW-0472">Membrane</keyword>
<dbReference type="NCBIfam" id="NF006527">
    <property type="entry name" value="PRK08990.1"/>
    <property type="match status" value="1"/>
</dbReference>
<dbReference type="EMBL" id="NTMR01000003">
    <property type="protein sequence ID" value="PBK05634.1"/>
    <property type="molecule type" value="Genomic_DNA"/>
</dbReference>
<keyword evidence="4" id="KW-1003">Cell membrane</keyword>
<accession>A0A2A3MM55</accession>
<evidence type="ECO:0000256" key="4">
    <source>
        <dbReference type="ARBA" id="ARBA00022475"/>
    </source>
</evidence>